<feature type="domain" description="E2F/DP family winged-helix DNA-binding" evidence="10">
    <location>
        <begin position="103"/>
        <end position="172"/>
    </location>
</feature>
<feature type="domain" description="Transcription factor DP C-terminal" evidence="9">
    <location>
        <begin position="179"/>
        <end position="332"/>
    </location>
</feature>
<evidence type="ECO:0000256" key="5">
    <source>
        <dbReference type="ARBA" id="ARBA00023163"/>
    </source>
</evidence>
<dbReference type="OrthoDB" id="552115at2759"/>
<reference evidence="13" key="1">
    <citation type="submission" date="2017-02" db="UniProtKB">
        <authorList>
            <consortium name="WormBaseParasite"/>
        </authorList>
    </citation>
    <scope>IDENTIFICATION</scope>
</reference>
<evidence type="ECO:0000313" key="11">
    <source>
        <dbReference type="EMBL" id="VDN01680.1"/>
    </source>
</evidence>
<dbReference type="Pfam" id="PF08781">
    <property type="entry name" value="DP"/>
    <property type="match status" value="1"/>
</dbReference>
<evidence type="ECO:0000256" key="7">
    <source>
        <dbReference type="RuleBase" id="RU003796"/>
    </source>
</evidence>
<dbReference type="SMART" id="SM01372">
    <property type="entry name" value="E2F_TDP"/>
    <property type="match status" value="1"/>
</dbReference>
<dbReference type="SMART" id="SM01138">
    <property type="entry name" value="DP"/>
    <property type="match status" value="1"/>
</dbReference>
<dbReference type="InterPro" id="IPR038168">
    <property type="entry name" value="TF_DP_C_sf"/>
</dbReference>
<dbReference type="OMA" id="SHDKTEY"/>
<dbReference type="AlphaFoldDB" id="A0A0N5CW47"/>
<feature type="compositionally biased region" description="Acidic residues" evidence="8">
    <location>
        <begin position="467"/>
        <end position="478"/>
    </location>
</feature>
<dbReference type="GO" id="GO:0005667">
    <property type="term" value="C:transcription regulator complex"/>
    <property type="evidence" value="ECO:0007669"/>
    <property type="project" value="InterPro"/>
</dbReference>
<dbReference type="InterPro" id="IPR003316">
    <property type="entry name" value="E2F_WHTH_DNA-bd_dom"/>
</dbReference>
<dbReference type="Pfam" id="PF02319">
    <property type="entry name" value="WHD_E2F_TDP"/>
    <property type="match status" value="1"/>
</dbReference>
<evidence type="ECO:0000256" key="3">
    <source>
        <dbReference type="ARBA" id="ARBA00023015"/>
    </source>
</evidence>
<dbReference type="InterPro" id="IPR036388">
    <property type="entry name" value="WH-like_DNA-bd_sf"/>
</dbReference>
<dbReference type="InterPro" id="IPR014889">
    <property type="entry name" value="Transc_factor_DP_C"/>
</dbReference>
<evidence type="ECO:0000256" key="1">
    <source>
        <dbReference type="ARBA" id="ARBA00004123"/>
    </source>
</evidence>
<evidence type="ECO:0000259" key="10">
    <source>
        <dbReference type="SMART" id="SM01372"/>
    </source>
</evidence>
<dbReference type="PANTHER" id="PTHR12548">
    <property type="entry name" value="TRANSCRIPTION FACTOR DP"/>
    <property type="match status" value="1"/>
</dbReference>
<dbReference type="GO" id="GO:0005634">
    <property type="term" value="C:nucleus"/>
    <property type="evidence" value="ECO:0007669"/>
    <property type="project" value="UniProtKB-SubCell"/>
</dbReference>
<dbReference type="Gene3D" id="1.20.140.80">
    <property type="entry name" value="Transcription factor DP"/>
    <property type="match status" value="1"/>
</dbReference>
<evidence type="ECO:0000313" key="12">
    <source>
        <dbReference type="Proteomes" id="UP000276776"/>
    </source>
</evidence>
<evidence type="ECO:0000256" key="4">
    <source>
        <dbReference type="ARBA" id="ARBA00023125"/>
    </source>
</evidence>
<evidence type="ECO:0000256" key="8">
    <source>
        <dbReference type="SAM" id="MobiDB-lite"/>
    </source>
</evidence>
<dbReference type="GO" id="GO:0051726">
    <property type="term" value="P:regulation of cell cycle"/>
    <property type="evidence" value="ECO:0007669"/>
    <property type="project" value="InterPro"/>
</dbReference>
<dbReference type="SUPFAM" id="SSF144074">
    <property type="entry name" value="E2F-DP heterodimerization region"/>
    <property type="match status" value="1"/>
</dbReference>
<dbReference type="InterPro" id="IPR015648">
    <property type="entry name" value="Transcrpt_fac_DP"/>
</dbReference>
<dbReference type="GO" id="GO:0000977">
    <property type="term" value="F:RNA polymerase II transcription regulatory region sequence-specific DNA binding"/>
    <property type="evidence" value="ECO:0007669"/>
    <property type="project" value="TreeGrafter"/>
</dbReference>
<dbReference type="GO" id="GO:0000981">
    <property type="term" value="F:DNA-binding transcription factor activity, RNA polymerase II-specific"/>
    <property type="evidence" value="ECO:0007669"/>
    <property type="project" value="TreeGrafter"/>
</dbReference>
<protein>
    <submittedName>
        <fullName evidence="13">Transcription factor Dp-2</fullName>
    </submittedName>
</protein>
<sequence>MNERERISSPPELISHSARRVSSQVVQNTHAPIERITKQRFSAANSRPSPPLSTSQLVSNRYMPLSRMIAHPSGISPFYPGKRTSNDYNCDMNMIRKFPRTADKSKGLRHFSTKVADELVSEYFDSADVQPTDTEKQQYDMKNIRRRVYDALNVLMAMNIIEKERKEIRWVGLPTSSLQECRKLEEEKVKRKERIRHKCEQLQELIIQANSLFSRNYFLIVYKTLVEKNREMERDNGRPREDSILYLPFIIVSTAKKTFIDCAISHDKTEYLFNFDQPFEIHDDIEVLKRLGLAYGLERGEVSDANRIKIKSYLPLSLRSYIDQIIDGTLSNAYDNSRNVVPAVDTTHDRHAVYALASSTRMGHAAANTPHSYQVPNRGTLSSVRVTSAPVLPRTVAVSSSHHTDSNSKYIPSSSGYRTVRIPVQQYSVQPGPSSSQQKALNMNRQVAYNIQDSGRTQLSDEHQYEEVYDEEENLNYQ</sequence>
<dbReference type="PANTHER" id="PTHR12548:SF9">
    <property type="entry name" value="TRANSCRIPTION FACTOR DP"/>
    <property type="match status" value="1"/>
</dbReference>
<feature type="region of interest" description="Disordered" evidence="8">
    <location>
        <begin position="453"/>
        <end position="478"/>
    </location>
</feature>
<keyword evidence="3 7" id="KW-0805">Transcription regulation</keyword>
<evidence type="ECO:0000256" key="6">
    <source>
        <dbReference type="ARBA" id="ARBA00023242"/>
    </source>
</evidence>
<dbReference type="EMBL" id="UYYF01004293">
    <property type="protein sequence ID" value="VDN01680.1"/>
    <property type="molecule type" value="Genomic_DNA"/>
</dbReference>
<keyword evidence="5 7" id="KW-0804">Transcription</keyword>
<keyword evidence="4 7" id="KW-0238">DNA-binding</keyword>
<reference evidence="11 12" key="2">
    <citation type="submission" date="2018-11" db="EMBL/GenBank/DDBJ databases">
        <authorList>
            <consortium name="Pathogen Informatics"/>
        </authorList>
    </citation>
    <scope>NUCLEOTIDE SEQUENCE [LARGE SCALE GENOMIC DNA]</scope>
</reference>
<keyword evidence="12" id="KW-1185">Reference proteome</keyword>
<dbReference type="InterPro" id="IPR037241">
    <property type="entry name" value="E2F-DP_heterodim"/>
</dbReference>
<dbReference type="Proteomes" id="UP000276776">
    <property type="component" value="Unassembled WGS sequence"/>
</dbReference>
<gene>
    <name evidence="11" type="ORF">TCLT_LOCUS4548</name>
</gene>
<evidence type="ECO:0000256" key="2">
    <source>
        <dbReference type="ARBA" id="ARBA00010940"/>
    </source>
</evidence>
<dbReference type="SUPFAM" id="SSF46785">
    <property type="entry name" value="Winged helix' DNA-binding domain"/>
    <property type="match status" value="1"/>
</dbReference>
<dbReference type="Gene3D" id="1.10.10.10">
    <property type="entry name" value="Winged helix-like DNA-binding domain superfamily/Winged helix DNA-binding domain"/>
    <property type="match status" value="1"/>
</dbReference>
<accession>A0A0N5CW47</accession>
<comment type="similarity">
    <text evidence="2 7">Belongs to the E2F/DP family.</text>
</comment>
<dbReference type="STRING" id="103827.A0A0N5CW47"/>
<evidence type="ECO:0000313" key="13">
    <source>
        <dbReference type="WBParaSite" id="TCLT_0000455901-mRNA-1"/>
    </source>
</evidence>
<name>A0A0N5CW47_THECL</name>
<proteinExistence type="inferred from homology"/>
<dbReference type="FunFam" id="1.10.10.10:FF:000360">
    <property type="entry name" value="Transcription factor Dp-1, a"/>
    <property type="match status" value="1"/>
</dbReference>
<evidence type="ECO:0000259" key="9">
    <source>
        <dbReference type="SMART" id="SM01138"/>
    </source>
</evidence>
<dbReference type="WBParaSite" id="TCLT_0000455901-mRNA-1">
    <property type="protein sequence ID" value="TCLT_0000455901-mRNA-1"/>
    <property type="gene ID" value="TCLT_0000455901"/>
</dbReference>
<keyword evidence="6 7" id="KW-0539">Nucleus</keyword>
<dbReference type="InterPro" id="IPR036390">
    <property type="entry name" value="WH_DNA-bd_sf"/>
</dbReference>
<dbReference type="CDD" id="cd14458">
    <property type="entry name" value="DP_DD"/>
    <property type="match status" value="1"/>
</dbReference>
<organism evidence="13">
    <name type="scientific">Thelazia callipaeda</name>
    <name type="common">Oriental eyeworm</name>
    <name type="synonym">Parasitic nematode</name>
    <dbReference type="NCBI Taxonomy" id="103827"/>
    <lineage>
        <taxon>Eukaryota</taxon>
        <taxon>Metazoa</taxon>
        <taxon>Ecdysozoa</taxon>
        <taxon>Nematoda</taxon>
        <taxon>Chromadorea</taxon>
        <taxon>Rhabditida</taxon>
        <taxon>Spirurina</taxon>
        <taxon>Spiruromorpha</taxon>
        <taxon>Thelazioidea</taxon>
        <taxon>Thelaziidae</taxon>
        <taxon>Thelazia</taxon>
    </lineage>
</organism>
<comment type="subcellular location">
    <subcellularLocation>
        <location evidence="1 7">Nucleus</location>
    </subcellularLocation>
</comment>